<dbReference type="RefSeq" id="WP_348710891.1">
    <property type="nucleotide sequence ID" value="NZ_CAXIXY010000003.1"/>
</dbReference>
<dbReference type="EMBL" id="CAXIXY010000003">
    <property type="protein sequence ID" value="CAL2080830.1"/>
    <property type="molecule type" value="Genomic_DNA"/>
</dbReference>
<dbReference type="InterPro" id="IPR029058">
    <property type="entry name" value="AB_hydrolase_fold"/>
</dbReference>
<protein>
    <recommendedName>
        <fullName evidence="4">Alpha/beta hydrolase</fullName>
    </recommendedName>
</protein>
<reference evidence="2 3" key="1">
    <citation type="submission" date="2024-05" db="EMBL/GenBank/DDBJ databases">
        <authorList>
            <person name="Duchaud E."/>
        </authorList>
    </citation>
    <scope>NUCLEOTIDE SEQUENCE [LARGE SCALE GENOMIC DNA]</scope>
    <source>
        <strain evidence="2">Ena-SAMPLE-TAB-13-05-2024-13:56:06:370-140302</strain>
    </source>
</reference>
<name>A0ABM9NVS8_9FLAO</name>
<dbReference type="SUPFAM" id="SSF53474">
    <property type="entry name" value="alpha/beta-Hydrolases"/>
    <property type="match status" value="1"/>
</dbReference>
<evidence type="ECO:0000313" key="3">
    <source>
        <dbReference type="Proteomes" id="UP001497416"/>
    </source>
</evidence>
<evidence type="ECO:0000313" key="2">
    <source>
        <dbReference type="EMBL" id="CAL2080830.1"/>
    </source>
</evidence>
<dbReference type="Pfam" id="PF05990">
    <property type="entry name" value="DUF900"/>
    <property type="match status" value="1"/>
</dbReference>
<organism evidence="2 3">
    <name type="scientific">Tenacibaculum platacis</name>
    <dbReference type="NCBI Taxonomy" id="3137852"/>
    <lineage>
        <taxon>Bacteria</taxon>
        <taxon>Pseudomonadati</taxon>
        <taxon>Bacteroidota</taxon>
        <taxon>Flavobacteriia</taxon>
        <taxon>Flavobacteriales</taxon>
        <taxon>Flavobacteriaceae</taxon>
        <taxon>Tenacibaculum</taxon>
    </lineage>
</organism>
<dbReference type="InterPro" id="IPR010297">
    <property type="entry name" value="DUF900_hydrolase"/>
</dbReference>
<feature type="signal peptide" evidence="1">
    <location>
        <begin position="1"/>
        <end position="19"/>
    </location>
</feature>
<comment type="caution">
    <text evidence="2">The sequence shown here is derived from an EMBL/GenBank/DDBJ whole genome shotgun (WGS) entry which is preliminary data.</text>
</comment>
<sequence length="431" mass="49770">MKIKYLTSIFILISTLVFSQNQSDFNEREEMLGTTSSTELLFHEMINADSIKLNYPGIILGIEKINRKYLSNTEEEITPEKQRELYQIDLCRYREHELKRTIKRAEKILSHPKVMTLSHWIEFDKYQNRTLKYSLYDQLDSKQNFLENSISQIPKIAELIKSKFEQEQYTHLIIASTGWNNDQKKSVLTYNTWLQHISNAAEQKNYKFKPYVIGLTWPSTWKTVGGKIISYFNKANDADEIGMTLMNVLIWKHLAPLMRNYPETELVLLGHSFGARILTRASHSKILLNNDPENKDQIDLMIAIQGAFSVNRFLNKKSTEGNLYTRFLPWKKFIATNSKSDKAVDNAFYTTMIGNDKSSKKLTSKKAGVRFSLVSVNSEGKLGNPINETIHNIINANELINHGDTPLVGAHSDHQRPQFGNFIFNILNSYK</sequence>
<evidence type="ECO:0000256" key="1">
    <source>
        <dbReference type="SAM" id="SignalP"/>
    </source>
</evidence>
<keyword evidence="3" id="KW-1185">Reference proteome</keyword>
<dbReference type="Proteomes" id="UP001497416">
    <property type="component" value="Unassembled WGS sequence"/>
</dbReference>
<proteinExistence type="predicted"/>
<accession>A0ABM9NVS8</accession>
<evidence type="ECO:0008006" key="4">
    <source>
        <dbReference type="Google" id="ProtNLM"/>
    </source>
</evidence>
<gene>
    <name evidence="2" type="ORF">T190607A01A_11094</name>
</gene>
<keyword evidence="1" id="KW-0732">Signal</keyword>
<feature type="chain" id="PRO_5046061352" description="Alpha/beta hydrolase" evidence="1">
    <location>
        <begin position="20"/>
        <end position="431"/>
    </location>
</feature>